<evidence type="ECO:0008006" key="4">
    <source>
        <dbReference type="Google" id="ProtNLM"/>
    </source>
</evidence>
<feature type="transmembrane region" description="Helical" evidence="1">
    <location>
        <begin position="129"/>
        <end position="152"/>
    </location>
</feature>
<keyword evidence="1" id="KW-0472">Membrane</keyword>
<feature type="transmembrane region" description="Helical" evidence="1">
    <location>
        <begin position="66"/>
        <end position="84"/>
    </location>
</feature>
<name>A0A4Z0QFZ4_9BACT</name>
<evidence type="ECO:0000313" key="3">
    <source>
        <dbReference type="Proteomes" id="UP000298471"/>
    </source>
</evidence>
<keyword evidence="1" id="KW-0812">Transmembrane</keyword>
<dbReference type="OrthoDB" id="673526at2"/>
<dbReference type="PANTHER" id="PTHR36974">
    <property type="entry name" value="MEMBRANE PROTEIN-RELATED"/>
    <property type="match status" value="1"/>
</dbReference>
<reference evidence="2 3" key="1">
    <citation type="submission" date="2019-04" db="EMBL/GenBank/DDBJ databases">
        <authorList>
            <person name="Feng G."/>
            <person name="Zhang J."/>
            <person name="Zhu H."/>
        </authorList>
    </citation>
    <scope>NUCLEOTIDE SEQUENCE [LARGE SCALE GENOMIC DNA]</scope>
    <source>
        <strain evidence="2 3">9PBR-1</strain>
    </source>
</reference>
<keyword evidence="3" id="KW-1185">Reference proteome</keyword>
<sequence>MKPLVVLVTVFGLLAVGSLLLAGHPNYVVAGTGAMAAMLLFTGAAHFAFTRGMMQMLPPFVPARQALVLLTGGLEIAAAGGLLLPSFRTATAWLLLGFFLLILPANIYAARHRLNYQTGTFDGPGPAYLWLRIPLQLLFMAWTWYFALYLPLLASLNTATP</sequence>
<keyword evidence="1" id="KW-1133">Transmembrane helix</keyword>
<feature type="transmembrane region" description="Helical" evidence="1">
    <location>
        <begin position="90"/>
        <end position="109"/>
    </location>
</feature>
<protein>
    <recommendedName>
        <fullName evidence="4">DoxX family membrane protein</fullName>
    </recommendedName>
</protein>
<dbReference type="EMBL" id="SRMB01000001">
    <property type="protein sequence ID" value="TGE27951.1"/>
    <property type="molecule type" value="Genomic_DNA"/>
</dbReference>
<dbReference type="Proteomes" id="UP000298471">
    <property type="component" value="Unassembled WGS sequence"/>
</dbReference>
<dbReference type="PANTHER" id="PTHR36974:SF1">
    <property type="entry name" value="DOXX FAMILY MEMBRANE PROTEIN"/>
    <property type="match status" value="1"/>
</dbReference>
<organism evidence="2 3">
    <name type="scientific">Hymenobacter metallicola</name>
    <dbReference type="NCBI Taxonomy" id="2563114"/>
    <lineage>
        <taxon>Bacteria</taxon>
        <taxon>Pseudomonadati</taxon>
        <taxon>Bacteroidota</taxon>
        <taxon>Cytophagia</taxon>
        <taxon>Cytophagales</taxon>
        <taxon>Hymenobacteraceae</taxon>
        <taxon>Hymenobacter</taxon>
    </lineage>
</organism>
<accession>A0A4Z0QFZ4</accession>
<dbReference type="RefSeq" id="WP_135391324.1">
    <property type="nucleotide sequence ID" value="NZ_SRMB01000001.1"/>
</dbReference>
<feature type="transmembrane region" description="Helical" evidence="1">
    <location>
        <begin position="32"/>
        <end position="54"/>
    </location>
</feature>
<comment type="caution">
    <text evidence="2">The sequence shown here is derived from an EMBL/GenBank/DDBJ whole genome shotgun (WGS) entry which is preliminary data.</text>
</comment>
<dbReference type="AlphaFoldDB" id="A0A4Z0QFZ4"/>
<evidence type="ECO:0000313" key="2">
    <source>
        <dbReference type="EMBL" id="TGE27951.1"/>
    </source>
</evidence>
<gene>
    <name evidence="2" type="ORF">E5K02_00360</name>
</gene>
<proteinExistence type="predicted"/>
<evidence type="ECO:0000256" key="1">
    <source>
        <dbReference type="SAM" id="Phobius"/>
    </source>
</evidence>